<feature type="coiled-coil region" evidence="3">
    <location>
        <begin position="249"/>
        <end position="297"/>
    </location>
</feature>
<comment type="caution">
    <text evidence="6">The sequence shown here is derived from an EMBL/GenBank/DDBJ whole genome shotgun (WGS) entry which is preliminary data.</text>
</comment>
<evidence type="ECO:0000256" key="2">
    <source>
        <dbReference type="ARBA" id="ARBA00023204"/>
    </source>
</evidence>
<dbReference type="EMBL" id="BAABME010010235">
    <property type="protein sequence ID" value="GAA0176633.1"/>
    <property type="molecule type" value="Genomic_DNA"/>
</dbReference>
<proteinExistence type="predicted"/>
<organism evidence="6 7">
    <name type="scientific">Lithospermum erythrorhizon</name>
    <name type="common">Purple gromwell</name>
    <name type="synonym">Lithospermum officinale var. erythrorhizon</name>
    <dbReference type="NCBI Taxonomy" id="34254"/>
    <lineage>
        <taxon>Eukaryota</taxon>
        <taxon>Viridiplantae</taxon>
        <taxon>Streptophyta</taxon>
        <taxon>Embryophyta</taxon>
        <taxon>Tracheophyta</taxon>
        <taxon>Spermatophyta</taxon>
        <taxon>Magnoliopsida</taxon>
        <taxon>eudicotyledons</taxon>
        <taxon>Gunneridae</taxon>
        <taxon>Pentapetalae</taxon>
        <taxon>asterids</taxon>
        <taxon>lamiids</taxon>
        <taxon>Boraginales</taxon>
        <taxon>Boraginaceae</taxon>
        <taxon>Boraginoideae</taxon>
        <taxon>Lithospermeae</taxon>
        <taxon>Lithospermum</taxon>
    </lineage>
</organism>
<evidence type="ECO:0000313" key="7">
    <source>
        <dbReference type="Proteomes" id="UP001454036"/>
    </source>
</evidence>
<dbReference type="GO" id="GO:0005634">
    <property type="term" value="C:nucleus"/>
    <property type="evidence" value="ECO:0007669"/>
    <property type="project" value="TreeGrafter"/>
</dbReference>
<sequence length="312" mass="35679">MLLRGRVIEYHNIARDLKYPEFIMYKLQRSGNVEGSVLTTIGFLKEAPLVNIHGFNVYHKNRLILPFWHVVSYLDSRGRGVVGVLEADFIEPTHNKQEFEKTPVFQKLENRLKEMTWEYWDYHCGLIGYQVKKKPRVLPVASQESPCNKLLGTYKPVLLSGRPSDVPKTPATKIDQNQVLTSSLISCRSNRLSSFQSDSHGAPKKSGKHYVVSDTENLERKARFGSDESVPGSQTEPATTADQLEDQESASLLQENQNLRRKCLESEKRHGELNHKLKSLMLELKSAQRQYAHLLVEARILDKVKKEKNVPL</sequence>
<evidence type="ECO:0000256" key="1">
    <source>
        <dbReference type="ARBA" id="ARBA00022763"/>
    </source>
</evidence>
<dbReference type="PANTHER" id="PTHR23336">
    <property type="entry name" value="ZINC FINGER CW-TYPE COILED-COIL DOMAIN PROTEIN 3"/>
    <property type="match status" value="1"/>
</dbReference>
<dbReference type="Pfam" id="PF17942">
    <property type="entry name" value="Morc6_S5"/>
    <property type="match status" value="1"/>
</dbReference>
<dbReference type="GO" id="GO:0016887">
    <property type="term" value="F:ATP hydrolysis activity"/>
    <property type="evidence" value="ECO:0007669"/>
    <property type="project" value="InterPro"/>
</dbReference>
<feature type="compositionally biased region" description="Polar residues" evidence="4">
    <location>
        <begin position="231"/>
        <end position="242"/>
    </location>
</feature>
<name>A0AAV3RN61_LITER</name>
<feature type="domain" description="Morc S5" evidence="5">
    <location>
        <begin position="1"/>
        <end position="120"/>
    </location>
</feature>
<dbReference type="PANTHER" id="PTHR23336:SF44">
    <property type="entry name" value="PROTEIN MICRORCHIDIA 6"/>
    <property type="match status" value="1"/>
</dbReference>
<keyword evidence="1" id="KW-0227">DNA damage</keyword>
<dbReference type="GO" id="GO:0006281">
    <property type="term" value="P:DNA repair"/>
    <property type="evidence" value="ECO:0007669"/>
    <property type="project" value="UniProtKB-KW"/>
</dbReference>
<evidence type="ECO:0000256" key="3">
    <source>
        <dbReference type="SAM" id="Coils"/>
    </source>
</evidence>
<feature type="compositionally biased region" description="Basic and acidic residues" evidence="4">
    <location>
        <begin position="217"/>
        <end position="226"/>
    </location>
</feature>
<protein>
    <recommendedName>
        <fullName evidence="5">Morc S5 domain-containing protein</fullName>
    </recommendedName>
</protein>
<gene>
    <name evidence="6" type="ORF">LIER_29575</name>
</gene>
<reference evidence="6 7" key="1">
    <citation type="submission" date="2024-01" db="EMBL/GenBank/DDBJ databases">
        <title>The complete chloroplast genome sequence of Lithospermum erythrorhizon: insights into the phylogenetic relationship among Boraginaceae species and the maternal lineages of purple gromwells.</title>
        <authorList>
            <person name="Okada T."/>
            <person name="Watanabe K."/>
        </authorList>
    </citation>
    <scope>NUCLEOTIDE SEQUENCE [LARGE SCALE GENOMIC DNA]</scope>
</reference>
<evidence type="ECO:0000313" key="6">
    <source>
        <dbReference type="EMBL" id="GAA0176633.1"/>
    </source>
</evidence>
<keyword evidence="7" id="KW-1185">Reference proteome</keyword>
<dbReference type="AlphaFoldDB" id="A0AAV3RN61"/>
<keyword evidence="3" id="KW-0175">Coiled coil</keyword>
<feature type="region of interest" description="Disordered" evidence="4">
    <location>
        <begin position="194"/>
        <end position="245"/>
    </location>
</feature>
<accession>A0AAV3RN61</accession>
<evidence type="ECO:0000259" key="5">
    <source>
        <dbReference type="Pfam" id="PF17942"/>
    </source>
</evidence>
<evidence type="ECO:0000256" key="4">
    <source>
        <dbReference type="SAM" id="MobiDB-lite"/>
    </source>
</evidence>
<dbReference type="InterPro" id="IPR041006">
    <property type="entry name" value="Morc_S5"/>
</dbReference>
<keyword evidence="2" id="KW-0234">DNA repair</keyword>
<dbReference type="InterPro" id="IPR045261">
    <property type="entry name" value="MORC_ATPase"/>
</dbReference>
<dbReference type="Proteomes" id="UP001454036">
    <property type="component" value="Unassembled WGS sequence"/>
</dbReference>